<dbReference type="OrthoDB" id="10653886at2759"/>
<protein>
    <recommendedName>
        <fullName evidence="7">CFEM domain-containing protein</fullName>
    </recommendedName>
</protein>
<feature type="compositionally biased region" description="Low complexity" evidence="5">
    <location>
        <begin position="176"/>
        <end position="201"/>
    </location>
</feature>
<sequence>MEDLPRTTVGVHKRALPTLSKCATNCHNEAGAAECPDLATDCQCTNASFQSTFLSCVQTECPATDLDTAQQFLASLCGTSGSRRTFDLFSAPFRVGIHAGGVYSRNSCAAFPRANTFRTTFASPLAEVVALSRALSLRSAWLISFILIQPLQVLNLRQQPHLSRPTSTQSRPASATGLSSSGETSNGNSSPGQTTSPTASPLSPPNIVSSSTIPTQSLFSSSPPVSSSALLNHSSSKGNSTTSSNVSTQIQTTSTAISDIRSPTRITSSTSVSSNAITTQSLHRNGAHAGAIAAIVAVIITSILVFVLLLFLRHRRRIREGRFLRVQEQFLESGEHIVHKPTVDTAAGAQSADNKIDPKSQLVESPALNETQLKHDHAAGTNPFTDPGSGALTNLTGAAPEETVTSISSPQMRNEETMNLRLRRLEGQLQALLGLGSPPSSPPSYCSE</sequence>
<dbReference type="GO" id="GO:0005576">
    <property type="term" value="C:extracellular region"/>
    <property type="evidence" value="ECO:0007669"/>
    <property type="project" value="UniProtKB-SubCell"/>
</dbReference>
<feature type="compositionally biased region" description="Polar residues" evidence="5">
    <location>
        <begin position="162"/>
        <end position="173"/>
    </location>
</feature>
<feature type="domain" description="CFEM" evidence="7">
    <location>
        <begin position="1"/>
        <end position="104"/>
    </location>
</feature>
<keyword evidence="6" id="KW-0812">Transmembrane</keyword>
<keyword evidence="9" id="KW-1185">Reference proteome</keyword>
<feature type="compositionally biased region" description="Low complexity" evidence="5">
    <location>
        <begin position="217"/>
        <end position="274"/>
    </location>
</feature>
<evidence type="ECO:0000313" key="9">
    <source>
        <dbReference type="Proteomes" id="UP000623467"/>
    </source>
</evidence>
<dbReference type="Proteomes" id="UP000623467">
    <property type="component" value="Unassembled WGS sequence"/>
</dbReference>
<dbReference type="PROSITE" id="PS52012">
    <property type="entry name" value="CFEM"/>
    <property type="match status" value="1"/>
</dbReference>
<keyword evidence="2" id="KW-0964">Secreted</keyword>
<gene>
    <name evidence="8" type="ORF">MSAN_00608500</name>
</gene>
<keyword evidence="6" id="KW-1133">Transmembrane helix</keyword>
<evidence type="ECO:0000259" key="7">
    <source>
        <dbReference type="PROSITE" id="PS52012"/>
    </source>
</evidence>
<dbReference type="InterPro" id="IPR008427">
    <property type="entry name" value="Extracellular_membr_CFEM_dom"/>
</dbReference>
<evidence type="ECO:0000256" key="1">
    <source>
        <dbReference type="ARBA" id="ARBA00004613"/>
    </source>
</evidence>
<evidence type="ECO:0000256" key="5">
    <source>
        <dbReference type="SAM" id="MobiDB-lite"/>
    </source>
</evidence>
<comment type="caution">
    <text evidence="8">The sequence shown here is derived from an EMBL/GenBank/DDBJ whole genome shotgun (WGS) entry which is preliminary data.</text>
</comment>
<dbReference type="AlphaFoldDB" id="A0A8H7DGZ2"/>
<evidence type="ECO:0000313" key="8">
    <source>
        <dbReference type="EMBL" id="KAF7373960.1"/>
    </source>
</evidence>
<feature type="compositionally biased region" description="Polar residues" evidence="5">
    <location>
        <begin position="206"/>
        <end position="216"/>
    </location>
</feature>
<dbReference type="SMART" id="SM00747">
    <property type="entry name" value="CFEM"/>
    <property type="match status" value="1"/>
</dbReference>
<dbReference type="EMBL" id="JACAZH010000003">
    <property type="protein sequence ID" value="KAF7373960.1"/>
    <property type="molecule type" value="Genomic_DNA"/>
</dbReference>
<evidence type="ECO:0000256" key="2">
    <source>
        <dbReference type="ARBA" id="ARBA00022525"/>
    </source>
</evidence>
<feature type="transmembrane region" description="Helical" evidence="6">
    <location>
        <begin position="289"/>
        <end position="312"/>
    </location>
</feature>
<evidence type="ECO:0000256" key="6">
    <source>
        <dbReference type="SAM" id="Phobius"/>
    </source>
</evidence>
<comment type="subcellular location">
    <subcellularLocation>
        <location evidence="1">Secreted</location>
    </subcellularLocation>
</comment>
<keyword evidence="6" id="KW-0472">Membrane</keyword>
<proteinExistence type="predicted"/>
<keyword evidence="4" id="KW-1015">Disulfide bond</keyword>
<evidence type="ECO:0000256" key="3">
    <source>
        <dbReference type="ARBA" id="ARBA00022729"/>
    </source>
</evidence>
<feature type="region of interest" description="Disordered" evidence="5">
    <location>
        <begin position="162"/>
        <end position="274"/>
    </location>
</feature>
<keyword evidence="3" id="KW-0732">Signal</keyword>
<dbReference type="Pfam" id="PF05730">
    <property type="entry name" value="CFEM"/>
    <property type="match status" value="1"/>
</dbReference>
<organism evidence="8 9">
    <name type="scientific">Mycena sanguinolenta</name>
    <dbReference type="NCBI Taxonomy" id="230812"/>
    <lineage>
        <taxon>Eukaryota</taxon>
        <taxon>Fungi</taxon>
        <taxon>Dikarya</taxon>
        <taxon>Basidiomycota</taxon>
        <taxon>Agaricomycotina</taxon>
        <taxon>Agaricomycetes</taxon>
        <taxon>Agaricomycetidae</taxon>
        <taxon>Agaricales</taxon>
        <taxon>Marasmiineae</taxon>
        <taxon>Mycenaceae</taxon>
        <taxon>Mycena</taxon>
    </lineage>
</organism>
<name>A0A8H7DGZ2_9AGAR</name>
<accession>A0A8H7DGZ2</accession>
<reference evidence="8" key="1">
    <citation type="submission" date="2020-05" db="EMBL/GenBank/DDBJ databases">
        <title>Mycena genomes resolve the evolution of fungal bioluminescence.</title>
        <authorList>
            <person name="Tsai I.J."/>
        </authorList>
    </citation>
    <scope>NUCLEOTIDE SEQUENCE</scope>
    <source>
        <strain evidence="8">160909Yilan</strain>
    </source>
</reference>
<evidence type="ECO:0000256" key="4">
    <source>
        <dbReference type="ARBA" id="ARBA00023157"/>
    </source>
</evidence>